<dbReference type="Pfam" id="PF23571">
    <property type="entry name" value="GH3_M"/>
    <property type="match status" value="1"/>
</dbReference>
<dbReference type="InterPro" id="IPR055377">
    <property type="entry name" value="GH3_M"/>
</dbReference>
<sequence>MLDQLLATAVQWGSLPRLALIRQQPHEVQVRVLRQLLDRAQATEWGQRYGFRERMAADDFARRVPVSTYEQLYPELEKVLRGQPNVLWPGRPRWFAKSSGTTNARSKYIPVTAEALHACHYRAGRDMLALSTHFYPQERLLAGKTLSLGGAHLPNPFRPQEPASRIGDVSALIMQQLPWWAEQMRTPPLALALLDEWEEKIERIAAHVLTQDVRTLAGVPTWMVVLLRRVVALAGANDITQVWPNLRLFLHGAVAFGPYRELFRQLIPDVRMRYLEIYSASEGYFALQDQPDSEDLLLLLDHGIYYEFLPADQWAAPDPRPVPLAAVELHRPYALVISTNAGLWRYLVGDTVRFTSLAPYRVRITGRTKHFLNAFGEEVVIENAEAAVAAASRATGAAVRDFTAAPVWFAVDSASSRGGHEWVIEFASDACLPDLVKFGAVLDATLCELNSDYAAKRDRSLALAPPRLRAVPAGTFEAWLASQGKLGGQHKVPRLLNSRAVLEAVLQSAEAATKQA</sequence>
<protein>
    <recommendedName>
        <fullName evidence="5">GH3 auxin-responsive promoter</fullName>
    </recommendedName>
</protein>
<dbReference type="STRING" id="1411621.AUC43_04340"/>
<proteinExistence type="predicted"/>
<organism evidence="3 4">
    <name type="scientific">Hymenobacter sedentarius</name>
    <dbReference type="NCBI Taxonomy" id="1411621"/>
    <lineage>
        <taxon>Bacteria</taxon>
        <taxon>Pseudomonadati</taxon>
        <taxon>Bacteroidota</taxon>
        <taxon>Cytophagia</taxon>
        <taxon>Cytophagales</taxon>
        <taxon>Hymenobacteraceae</taxon>
        <taxon>Hymenobacter</taxon>
    </lineage>
</organism>
<dbReference type="InterPro" id="IPR004993">
    <property type="entry name" value="GH3"/>
</dbReference>
<feature type="domain" description="GH3 C-terminal" evidence="2">
    <location>
        <begin position="382"/>
        <end position="499"/>
    </location>
</feature>
<dbReference type="RefSeq" id="WP_068190332.1">
    <property type="nucleotide sequence ID" value="NZ_CP013909.1"/>
</dbReference>
<dbReference type="Pfam" id="PF03321">
    <property type="entry name" value="GH3"/>
    <property type="match status" value="1"/>
</dbReference>
<evidence type="ECO:0000259" key="2">
    <source>
        <dbReference type="Pfam" id="PF23572"/>
    </source>
</evidence>
<name>A0A0U4BVV8_9BACT</name>
<dbReference type="KEGG" id="hyg:AUC43_04340"/>
<dbReference type="AlphaFoldDB" id="A0A0U4BVV8"/>
<dbReference type="GO" id="GO:0005737">
    <property type="term" value="C:cytoplasm"/>
    <property type="evidence" value="ECO:0007669"/>
    <property type="project" value="TreeGrafter"/>
</dbReference>
<evidence type="ECO:0000259" key="1">
    <source>
        <dbReference type="Pfam" id="PF23571"/>
    </source>
</evidence>
<dbReference type="PANTHER" id="PTHR31901">
    <property type="entry name" value="GH3 DOMAIN-CONTAINING PROTEIN"/>
    <property type="match status" value="1"/>
</dbReference>
<dbReference type="Pfam" id="PF23572">
    <property type="entry name" value="GH3_C"/>
    <property type="match status" value="1"/>
</dbReference>
<feature type="domain" description="GH3 middle" evidence="1">
    <location>
        <begin position="298"/>
        <end position="367"/>
    </location>
</feature>
<dbReference type="PANTHER" id="PTHR31901:SF9">
    <property type="entry name" value="GH3 DOMAIN-CONTAINING PROTEIN"/>
    <property type="match status" value="1"/>
</dbReference>
<evidence type="ECO:0008006" key="5">
    <source>
        <dbReference type="Google" id="ProtNLM"/>
    </source>
</evidence>
<dbReference type="Proteomes" id="UP000059542">
    <property type="component" value="Chromosome"/>
</dbReference>
<gene>
    <name evidence="3" type="ORF">AUC43_04340</name>
</gene>
<evidence type="ECO:0000313" key="4">
    <source>
        <dbReference type="Proteomes" id="UP000059542"/>
    </source>
</evidence>
<dbReference type="GO" id="GO:0016881">
    <property type="term" value="F:acid-amino acid ligase activity"/>
    <property type="evidence" value="ECO:0007669"/>
    <property type="project" value="TreeGrafter"/>
</dbReference>
<accession>A0A0U4BVV8</accession>
<reference evidence="3 4" key="1">
    <citation type="submission" date="2015-12" db="EMBL/GenBank/DDBJ databases">
        <authorList>
            <person name="Shamseldin A."/>
            <person name="Moawad H."/>
            <person name="Abd El-Rahim W.M."/>
            <person name="Sadowsky M.J."/>
        </authorList>
    </citation>
    <scope>NUCLEOTIDE SEQUENCE [LARGE SCALE GENOMIC DNA]</scope>
    <source>
        <strain evidence="3 4">DG5B</strain>
    </source>
</reference>
<dbReference type="InterPro" id="IPR055378">
    <property type="entry name" value="GH3_C"/>
</dbReference>
<dbReference type="OrthoDB" id="5678283at2"/>
<evidence type="ECO:0000313" key="3">
    <source>
        <dbReference type="EMBL" id="ALW84385.1"/>
    </source>
</evidence>
<dbReference type="EMBL" id="CP013909">
    <property type="protein sequence ID" value="ALW84385.1"/>
    <property type="molecule type" value="Genomic_DNA"/>
</dbReference>
<dbReference type="SUPFAM" id="SSF56801">
    <property type="entry name" value="Acetyl-CoA synthetase-like"/>
    <property type="match status" value="1"/>
</dbReference>
<keyword evidence="4" id="KW-1185">Reference proteome</keyword>